<reference evidence="1" key="1">
    <citation type="journal article" date="2021" name="PeerJ">
        <title>Extensive microbial diversity within the chicken gut microbiome revealed by metagenomics and culture.</title>
        <authorList>
            <person name="Gilroy R."/>
            <person name="Ravi A."/>
            <person name="Getino M."/>
            <person name="Pursley I."/>
            <person name="Horton D.L."/>
            <person name="Alikhan N.F."/>
            <person name="Baker D."/>
            <person name="Gharbi K."/>
            <person name="Hall N."/>
            <person name="Watson M."/>
            <person name="Adriaenssens E.M."/>
            <person name="Foster-Nyarko E."/>
            <person name="Jarju S."/>
            <person name="Secka A."/>
            <person name="Antonio M."/>
            <person name="Oren A."/>
            <person name="Chaudhuri R.R."/>
            <person name="La Ragione R."/>
            <person name="Hildebrand F."/>
            <person name="Pallen M.J."/>
        </authorList>
    </citation>
    <scope>NUCLEOTIDE SEQUENCE</scope>
    <source>
        <strain evidence="1">CHK179-5677</strain>
    </source>
</reference>
<reference evidence="1" key="2">
    <citation type="submission" date="2021-09" db="EMBL/GenBank/DDBJ databases">
        <authorList>
            <person name="Gilroy R."/>
        </authorList>
    </citation>
    <scope>NUCLEOTIDE SEQUENCE</scope>
    <source>
        <strain evidence="1">CHK179-5677</strain>
    </source>
</reference>
<evidence type="ECO:0000313" key="2">
    <source>
        <dbReference type="Proteomes" id="UP000760668"/>
    </source>
</evidence>
<dbReference type="RefSeq" id="WP_294532023.1">
    <property type="nucleotide sequence ID" value="NZ_DYUC01000020.1"/>
</dbReference>
<sequence length="61" mass="6815">MRFVKVMDYNTRIRTLLNIDAISAIQEAPGGYYTIITSANTPLLLDRNDGKQVLDMLGLSL</sequence>
<organism evidence="1 2">
    <name type="scientific">Pseudoflavonifractor capillosus</name>
    <dbReference type="NCBI Taxonomy" id="106588"/>
    <lineage>
        <taxon>Bacteria</taxon>
        <taxon>Bacillati</taxon>
        <taxon>Bacillota</taxon>
        <taxon>Clostridia</taxon>
        <taxon>Eubacteriales</taxon>
        <taxon>Oscillospiraceae</taxon>
        <taxon>Pseudoflavonifractor</taxon>
    </lineage>
</organism>
<comment type="caution">
    <text evidence="1">The sequence shown here is derived from an EMBL/GenBank/DDBJ whole genome shotgun (WGS) entry which is preliminary data.</text>
</comment>
<dbReference type="Proteomes" id="UP000760668">
    <property type="component" value="Unassembled WGS sequence"/>
</dbReference>
<protein>
    <submittedName>
        <fullName evidence="1">Uncharacterized protein</fullName>
    </submittedName>
</protein>
<accession>A0A921MJR1</accession>
<dbReference type="AlphaFoldDB" id="A0A921MJR1"/>
<evidence type="ECO:0000313" key="1">
    <source>
        <dbReference type="EMBL" id="HJG85843.1"/>
    </source>
</evidence>
<proteinExistence type="predicted"/>
<name>A0A921MJR1_9FIRM</name>
<dbReference type="EMBL" id="DYUC01000020">
    <property type="protein sequence ID" value="HJG85843.1"/>
    <property type="molecule type" value="Genomic_DNA"/>
</dbReference>
<gene>
    <name evidence="1" type="ORF">K8V01_02250</name>
</gene>